<sequence length="244" mass="28158">MIYIRSFFANLAFYIVLITCCLIAPISFILPKTVILQIIRFQSIHTRISLKFFANLEVEYRGLENVPKNRKYLIASKHQSLAEAVFLNHAIDEPTIIAKKQLLFVPVVGLAFKKAKFIYVDRRKGETNIIAMVNSAKRSMDRDPRPLLIFPEGTRTPIGERKPYKYGITALYKGLKVPCLPVAINAGYFWSRRRFLKYPGKMVIEFLKPIPPGLEPDNFSKLLYDTIEDRSDVLLEEAKRDYPK</sequence>
<dbReference type="InterPro" id="IPR002123">
    <property type="entry name" value="Plipid/glycerol_acylTrfase"/>
</dbReference>
<evidence type="ECO:0000259" key="4">
    <source>
        <dbReference type="SMART" id="SM00563"/>
    </source>
</evidence>
<keyword evidence="2" id="KW-0012">Acyltransferase</keyword>
<organism evidence="5">
    <name type="scientific">marine metagenome</name>
    <dbReference type="NCBI Taxonomy" id="408172"/>
    <lineage>
        <taxon>unclassified sequences</taxon>
        <taxon>metagenomes</taxon>
        <taxon>ecological metagenomes</taxon>
    </lineage>
</organism>
<feature type="domain" description="Phospholipid/glycerol acyltransferase" evidence="4">
    <location>
        <begin position="72"/>
        <end position="187"/>
    </location>
</feature>
<evidence type="ECO:0000256" key="3">
    <source>
        <dbReference type="SAM" id="Phobius"/>
    </source>
</evidence>
<name>A0A382BEV2_9ZZZZ</name>
<dbReference type="PANTHER" id="PTHR10434:SF40">
    <property type="entry name" value="1-ACYL-SN-GLYCEROL-3-PHOSPHATE ACYLTRANSFERASE"/>
    <property type="match status" value="1"/>
</dbReference>
<protein>
    <recommendedName>
        <fullName evidence="4">Phospholipid/glycerol acyltransferase domain-containing protein</fullName>
    </recommendedName>
</protein>
<dbReference type="SUPFAM" id="SSF69593">
    <property type="entry name" value="Glycerol-3-phosphate (1)-acyltransferase"/>
    <property type="match status" value="1"/>
</dbReference>
<feature type="transmembrane region" description="Helical" evidence="3">
    <location>
        <begin position="7"/>
        <end position="30"/>
    </location>
</feature>
<dbReference type="EMBL" id="UINC01029299">
    <property type="protein sequence ID" value="SVB11783.1"/>
    <property type="molecule type" value="Genomic_DNA"/>
</dbReference>
<keyword evidence="3" id="KW-0472">Membrane</keyword>
<keyword evidence="3" id="KW-1133">Transmembrane helix</keyword>
<dbReference type="CDD" id="cd07989">
    <property type="entry name" value="LPLAT_AGPAT-like"/>
    <property type="match status" value="1"/>
</dbReference>
<accession>A0A382BEV2</accession>
<dbReference type="SMART" id="SM00563">
    <property type="entry name" value="PlsC"/>
    <property type="match status" value="1"/>
</dbReference>
<dbReference type="AlphaFoldDB" id="A0A382BEV2"/>
<dbReference type="Pfam" id="PF01553">
    <property type="entry name" value="Acyltransferase"/>
    <property type="match status" value="1"/>
</dbReference>
<keyword evidence="1" id="KW-0808">Transferase</keyword>
<keyword evidence="3" id="KW-0812">Transmembrane</keyword>
<proteinExistence type="predicted"/>
<dbReference type="GO" id="GO:0003841">
    <property type="term" value="F:1-acylglycerol-3-phosphate O-acyltransferase activity"/>
    <property type="evidence" value="ECO:0007669"/>
    <property type="project" value="TreeGrafter"/>
</dbReference>
<gene>
    <name evidence="5" type="ORF">METZ01_LOCUS164637</name>
</gene>
<reference evidence="5" key="1">
    <citation type="submission" date="2018-05" db="EMBL/GenBank/DDBJ databases">
        <authorList>
            <person name="Lanie J.A."/>
            <person name="Ng W.-L."/>
            <person name="Kazmierczak K.M."/>
            <person name="Andrzejewski T.M."/>
            <person name="Davidsen T.M."/>
            <person name="Wayne K.J."/>
            <person name="Tettelin H."/>
            <person name="Glass J.I."/>
            <person name="Rusch D."/>
            <person name="Podicherti R."/>
            <person name="Tsui H.-C.T."/>
            <person name="Winkler M.E."/>
        </authorList>
    </citation>
    <scope>NUCLEOTIDE SEQUENCE</scope>
</reference>
<dbReference type="GO" id="GO:0006654">
    <property type="term" value="P:phosphatidic acid biosynthetic process"/>
    <property type="evidence" value="ECO:0007669"/>
    <property type="project" value="TreeGrafter"/>
</dbReference>
<dbReference type="PANTHER" id="PTHR10434">
    <property type="entry name" value="1-ACYL-SN-GLYCEROL-3-PHOSPHATE ACYLTRANSFERASE"/>
    <property type="match status" value="1"/>
</dbReference>
<evidence type="ECO:0000313" key="5">
    <source>
        <dbReference type="EMBL" id="SVB11783.1"/>
    </source>
</evidence>
<evidence type="ECO:0000256" key="2">
    <source>
        <dbReference type="ARBA" id="ARBA00023315"/>
    </source>
</evidence>
<evidence type="ECO:0000256" key="1">
    <source>
        <dbReference type="ARBA" id="ARBA00022679"/>
    </source>
</evidence>